<evidence type="ECO:0000256" key="8">
    <source>
        <dbReference type="SAM" id="MobiDB-lite"/>
    </source>
</evidence>
<dbReference type="GO" id="GO:0019905">
    <property type="term" value="F:syntaxin binding"/>
    <property type="evidence" value="ECO:0007669"/>
    <property type="project" value="TreeGrafter"/>
</dbReference>
<feature type="compositionally biased region" description="Acidic residues" evidence="8">
    <location>
        <begin position="182"/>
        <end position="191"/>
    </location>
</feature>
<dbReference type="GO" id="GO:0000938">
    <property type="term" value="C:GARP complex"/>
    <property type="evidence" value="ECO:0007669"/>
    <property type="project" value="InterPro"/>
</dbReference>
<reference evidence="11 12" key="1">
    <citation type="journal article" date="2018" name="G3 (Bethesda)">
        <title>Phylogenetic and Phylogenomic Definition of Rhizopus Species.</title>
        <authorList>
            <person name="Gryganskyi A.P."/>
            <person name="Golan J."/>
            <person name="Dolatabadi S."/>
            <person name="Mondo S."/>
            <person name="Robb S."/>
            <person name="Idnurm A."/>
            <person name="Muszewska A."/>
            <person name="Steczkiewicz K."/>
            <person name="Masonjones S."/>
            <person name="Liao H.L."/>
            <person name="Gajdeczka M.T."/>
            <person name="Anike F."/>
            <person name="Vuek A."/>
            <person name="Anishchenko I.M."/>
            <person name="Voigt K."/>
            <person name="de Hoog G.S."/>
            <person name="Smith M.E."/>
            <person name="Heitman J."/>
            <person name="Vilgalys R."/>
            <person name="Stajich J.E."/>
        </authorList>
    </citation>
    <scope>NUCLEOTIDE SEQUENCE [LARGE SCALE GENOMIC DNA]</scope>
    <source>
        <strain evidence="11 12">LSU 92-RS-03</strain>
    </source>
</reference>
<comment type="caution">
    <text evidence="11">The sequence shown here is derived from an EMBL/GenBank/DDBJ whole genome shotgun (WGS) entry which is preliminary data.</text>
</comment>
<organism evidence="11 12">
    <name type="scientific">Rhizopus stolonifer</name>
    <name type="common">Rhizopus nigricans</name>
    <dbReference type="NCBI Taxonomy" id="4846"/>
    <lineage>
        <taxon>Eukaryota</taxon>
        <taxon>Fungi</taxon>
        <taxon>Fungi incertae sedis</taxon>
        <taxon>Mucoromycota</taxon>
        <taxon>Mucoromycotina</taxon>
        <taxon>Mucoromycetes</taxon>
        <taxon>Mucorales</taxon>
        <taxon>Mucorineae</taxon>
        <taxon>Rhizopodaceae</taxon>
        <taxon>Rhizopus</taxon>
    </lineage>
</organism>
<dbReference type="Proteomes" id="UP000253551">
    <property type="component" value="Unassembled WGS sequence"/>
</dbReference>
<dbReference type="InterPro" id="IPR019515">
    <property type="entry name" value="VPS54_N"/>
</dbReference>
<keyword evidence="4" id="KW-0813">Transport</keyword>
<dbReference type="AlphaFoldDB" id="A0A367JMK6"/>
<dbReference type="PANTHER" id="PTHR12965:SF0">
    <property type="entry name" value="VACUOLAR PROTEIN SORTING-ASSOCIATED PROTEIN 54"/>
    <property type="match status" value="1"/>
</dbReference>
<dbReference type="OrthoDB" id="10259024at2759"/>
<protein>
    <recommendedName>
        <fullName evidence="3">Vacuolar protein sorting-associated protein 54</fullName>
    </recommendedName>
</protein>
<evidence type="ECO:0000256" key="1">
    <source>
        <dbReference type="ARBA" id="ARBA00004601"/>
    </source>
</evidence>
<dbReference type="InterPro" id="IPR039745">
    <property type="entry name" value="Vps54"/>
</dbReference>
<dbReference type="EMBL" id="PJQM01003046">
    <property type="protein sequence ID" value="RCH91099.1"/>
    <property type="molecule type" value="Genomic_DNA"/>
</dbReference>
<feature type="compositionally biased region" description="Basic and acidic residues" evidence="8">
    <location>
        <begin position="46"/>
        <end position="57"/>
    </location>
</feature>
<comment type="similarity">
    <text evidence="2">Belongs to the VPS54 family.</text>
</comment>
<evidence type="ECO:0000259" key="9">
    <source>
        <dbReference type="Pfam" id="PF07928"/>
    </source>
</evidence>
<sequence>MAMPSNNSPTSEAPNSTNFRHTKQSSTNMSYPSSPVNTSAPTIRPLARERPYAREEYNNISSKPSSVRSGTSYGRTLSRLMTGHHARHHSNYSSFSTISESVLPWTTQDIGFNAISGVLNDPARRPQDVNKPTKADIPPVPHVSISRIKPTDFETYLNHIGPVFERYHHNKLTNKDTSVVVVEEEEEETDEERQPLKRAGRNPYSLPQHILSSESLLDDESKTPPRELPMLENVPTVFFEPEFLLENPQIFDSVCEGADIVENSGSVLTILQEKLSYYLDTVEIHLLREIENRSSSFFEALSNLQALHQQTMDCISQIHTIRQKMKRMQETECKDGLEVIRLQVRKRNLEKLYHVTEAVKSIKMVQPTIQTLLNTGDYFAALDLIEATKKALKDDPLKSIQALANYTSELEEMQKSVGIMMQHDFLSVLLSDFSYNIESETAKEELTTQSELNEVVFEEDLKQTVIKDIKGLYRTDALFPTLQGYGERLVVEIKDKIRKRYPTAEMEIPEQSLAKQLKTMPFVSFFQVLLDIFSILMQSIQRASAYHQLFMQTLDKTPKLEKESMTVVLSIAELAHVQCGKLIGSRSEQNALLNPTDFYRLSSVLDIFVRKCEKYCGPCIELQSILTHQQKLFLNHFHMERVKQEAQLIENEQWVVSEVPSEFQTIVDRLCEGNISELSDKVPDESFEKGSKKHLVINNQSYYVVGCTLLILKTFQDYVKCILKLENVSVTVIQKLVELLKTNKLFNSRVCQVILGAGAMQSAGLKNITAKHLALASQSIGIMVVLVPRLKECVSSYMSSKQADLLSEFDRIMRDYANHQNEIHIKLVSIMNERFTAHVKAMQSIQWDEEENENAINKQANLYMETLVTETIRLHKVLSKYLPIEDLKFIMSSVFDSFTTQFSKEISDMDIKTEKGKDRLMKDMDFFMDRLKSLQNTDPPSNVILEAVNAIALNA</sequence>
<feature type="region of interest" description="Disordered" evidence="8">
    <location>
        <begin position="1"/>
        <end position="73"/>
    </location>
</feature>
<accession>A0A367JMK6</accession>
<dbReference type="InterPro" id="IPR012501">
    <property type="entry name" value="Vps54_C"/>
</dbReference>
<feature type="compositionally biased region" description="Polar residues" evidence="8">
    <location>
        <begin position="1"/>
        <end position="41"/>
    </location>
</feature>
<gene>
    <name evidence="11" type="ORF">CU098_003531</name>
</gene>
<evidence type="ECO:0000256" key="4">
    <source>
        <dbReference type="ARBA" id="ARBA00022448"/>
    </source>
</evidence>
<keyword evidence="6" id="KW-0333">Golgi apparatus</keyword>
<name>A0A367JMK6_RHIST</name>
<dbReference type="Gene3D" id="6.10.250.860">
    <property type="match status" value="1"/>
</dbReference>
<feature type="compositionally biased region" description="Basic and acidic residues" evidence="8">
    <location>
        <begin position="123"/>
        <end position="134"/>
    </location>
</feature>
<feature type="domain" description="Vacuolar protein sorting-associated protein 54 C-terminal" evidence="9">
    <location>
        <begin position="699"/>
        <end position="834"/>
    </location>
</feature>
<comment type="subcellular location">
    <subcellularLocation>
        <location evidence="1">Golgi apparatus</location>
        <location evidence="1">trans-Golgi network</location>
    </subcellularLocation>
</comment>
<evidence type="ECO:0000256" key="3">
    <source>
        <dbReference type="ARBA" id="ARBA00017665"/>
    </source>
</evidence>
<keyword evidence="12" id="KW-1185">Reference proteome</keyword>
<proteinExistence type="inferred from homology"/>
<feature type="compositionally biased region" description="Polar residues" evidence="8">
    <location>
        <begin position="58"/>
        <end position="73"/>
    </location>
</feature>
<evidence type="ECO:0000256" key="6">
    <source>
        <dbReference type="ARBA" id="ARBA00023034"/>
    </source>
</evidence>
<evidence type="ECO:0000313" key="11">
    <source>
        <dbReference type="EMBL" id="RCH91099.1"/>
    </source>
</evidence>
<dbReference type="Gene3D" id="1.20.1280.130">
    <property type="match status" value="1"/>
</dbReference>
<dbReference type="GO" id="GO:0006896">
    <property type="term" value="P:Golgi to vacuole transport"/>
    <property type="evidence" value="ECO:0007669"/>
    <property type="project" value="TreeGrafter"/>
</dbReference>
<evidence type="ECO:0000313" key="12">
    <source>
        <dbReference type="Proteomes" id="UP000253551"/>
    </source>
</evidence>
<evidence type="ECO:0000256" key="5">
    <source>
        <dbReference type="ARBA" id="ARBA00022927"/>
    </source>
</evidence>
<dbReference type="GO" id="GO:0015031">
    <property type="term" value="P:protein transport"/>
    <property type="evidence" value="ECO:0007669"/>
    <property type="project" value="UniProtKB-KW"/>
</dbReference>
<evidence type="ECO:0000259" key="10">
    <source>
        <dbReference type="Pfam" id="PF10475"/>
    </source>
</evidence>
<evidence type="ECO:0000256" key="2">
    <source>
        <dbReference type="ARBA" id="ARBA00009150"/>
    </source>
</evidence>
<dbReference type="Pfam" id="PF07928">
    <property type="entry name" value="Vps54"/>
    <property type="match status" value="1"/>
</dbReference>
<evidence type="ECO:0000256" key="7">
    <source>
        <dbReference type="ARBA" id="ARBA00023054"/>
    </source>
</evidence>
<dbReference type="GO" id="GO:0005829">
    <property type="term" value="C:cytosol"/>
    <property type="evidence" value="ECO:0007669"/>
    <property type="project" value="GOC"/>
</dbReference>
<feature type="region of interest" description="Disordered" evidence="8">
    <location>
        <begin position="123"/>
        <end position="143"/>
    </location>
</feature>
<dbReference type="PANTHER" id="PTHR12965">
    <property type="entry name" value="VACUOLAR PROTEIN SORTING 54"/>
    <property type="match status" value="1"/>
</dbReference>
<dbReference type="Pfam" id="PF10475">
    <property type="entry name" value="Vps54_N"/>
    <property type="match status" value="1"/>
</dbReference>
<dbReference type="STRING" id="4846.A0A367JMK6"/>
<keyword evidence="5" id="KW-0653">Protein transport</keyword>
<dbReference type="GO" id="GO:0042147">
    <property type="term" value="P:retrograde transport, endosome to Golgi"/>
    <property type="evidence" value="ECO:0007669"/>
    <property type="project" value="InterPro"/>
</dbReference>
<keyword evidence="7" id="KW-0175">Coiled coil</keyword>
<feature type="region of interest" description="Disordered" evidence="8">
    <location>
        <begin position="181"/>
        <end position="204"/>
    </location>
</feature>
<feature type="domain" description="Vacuolar protein sorting-associated protein 54 N-terminal" evidence="10">
    <location>
        <begin position="231"/>
        <end position="428"/>
    </location>
</feature>